<evidence type="ECO:0000256" key="1">
    <source>
        <dbReference type="SAM" id="Phobius"/>
    </source>
</evidence>
<feature type="non-terminal residue" evidence="2">
    <location>
        <position position="1"/>
    </location>
</feature>
<name>A0A7J6AK71_AMEME</name>
<feature type="transmembrane region" description="Helical" evidence="1">
    <location>
        <begin position="98"/>
        <end position="116"/>
    </location>
</feature>
<protein>
    <submittedName>
        <fullName evidence="2">Uncharacterized protein</fullName>
    </submittedName>
</protein>
<keyword evidence="1" id="KW-0472">Membrane</keyword>
<sequence length="120" mass="13616">PQYLPAAGTSAYITHDARGQKHDVTPEEVCACATALSSHCYSGRSVTAKFYLVHAMFPLTYHVKQAKKDQLKWRCLSLIGWMNPWIQSGIERNHLQPFFFISHCIFLLTVGCVLFCKPNK</sequence>
<dbReference type="AlphaFoldDB" id="A0A7J6AK71"/>
<keyword evidence="1" id="KW-1133">Transmembrane helix</keyword>
<proteinExistence type="predicted"/>
<keyword evidence="3" id="KW-1185">Reference proteome</keyword>
<dbReference type="EMBL" id="JAAGNN010000011">
    <property type="protein sequence ID" value="KAF4083223.1"/>
    <property type="molecule type" value="Genomic_DNA"/>
</dbReference>
<accession>A0A7J6AK71</accession>
<organism evidence="2 3">
    <name type="scientific">Ameiurus melas</name>
    <name type="common">Black bullhead</name>
    <name type="synonym">Silurus melas</name>
    <dbReference type="NCBI Taxonomy" id="219545"/>
    <lineage>
        <taxon>Eukaryota</taxon>
        <taxon>Metazoa</taxon>
        <taxon>Chordata</taxon>
        <taxon>Craniata</taxon>
        <taxon>Vertebrata</taxon>
        <taxon>Euteleostomi</taxon>
        <taxon>Actinopterygii</taxon>
        <taxon>Neopterygii</taxon>
        <taxon>Teleostei</taxon>
        <taxon>Ostariophysi</taxon>
        <taxon>Siluriformes</taxon>
        <taxon>Ictaluridae</taxon>
        <taxon>Ameiurus</taxon>
    </lineage>
</organism>
<gene>
    <name evidence="2" type="ORF">AMELA_G00137540</name>
</gene>
<evidence type="ECO:0000313" key="3">
    <source>
        <dbReference type="Proteomes" id="UP000593565"/>
    </source>
</evidence>
<evidence type="ECO:0000313" key="2">
    <source>
        <dbReference type="EMBL" id="KAF4083223.1"/>
    </source>
</evidence>
<keyword evidence="1" id="KW-0812">Transmembrane</keyword>
<reference evidence="2 3" key="1">
    <citation type="submission" date="2020-02" db="EMBL/GenBank/DDBJ databases">
        <title>A chromosome-scale genome assembly of the black bullhead catfish (Ameiurus melas).</title>
        <authorList>
            <person name="Wen M."/>
            <person name="Zham M."/>
            <person name="Cabau C."/>
            <person name="Klopp C."/>
            <person name="Donnadieu C."/>
            <person name="Roques C."/>
            <person name="Bouchez O."/>
            <person name="Lampietro C."/>
            <person name="Jouanno E."/>
            <person name="Herpin A."/>
            <person name="Louis A."/>
            <person name="Berthelot C."/>
            <person name="Parey E."/>
            <person name="Roest-Crollius H."/>
            <person name="Braasch I."/>
            <person name="Postlethwait J."/>
            <person name="Robinson-Rechavi M."/>
            <person name="Echchiki A."/>
            <person name="Begum T."/>
            <person name="Montfort J."/>
            <person name="Schartl M."/>
            <person name="Bobe J."/>
            <person name="Guiguen Y."/>
        </authorList>
    </citation>
    <scope>NUCLEOTIDE SEQUENCE [LARGE SCALE GENOMIC DNA]</scope>
    <source>
        <strain evidence="2">M_S1</strain>
        <tissue evidence="2">Blood</tissue>
    </source>
</reference>
<comment type="caution">
    <text evidence="2">The sequence shown here is derived from an EMBL/GenBank/DDBJ whole genome shotgun (WGS) entry which is preliminary data.</text>
</comment>
<dbReference type="Proteomes" id="UP000593565">
    <property type="component" value="Unassembled WGS sequence"/>
</dbReference>